<dbReference type="GO" id="GO:0043565">
    <property type="term" value="F:sequence-specific DNA binding"/>
    <property type="evidence" value="ECO:0007669"/>
    <property type="project" value="InterPro"/>
</dbReference>
<evidence type="ECO:0000256" key="4">
    <source>
        <dbReference type="ARBA" id="ARBA00023163"/>
    </source>
</evidence>
<dbReference type="Pfam" id="PF12833">
    <property type="entry name" value="HTH_18"/>
    <property type="match status" value="1"/>
</dbReference>
<dbReference type="RefSeq" id="WP_190294082.1">
    <property type="nucleotide sequence ID" value="NZ_JABFCZ010000037.1"/>
</dbReference>
<evidence type="ECO:0000256" key="3">
    <source>
        <dbReference type="ARBA" id="ARBA00023159"/>
    </source>
</evidence>
<dbReference type="Gene3D" id="2.60.120.10">
    <property type="entry name" value="Jelly Rolls"/>
    <property type="match status" value="1"/>
</dbReference>
<dbReference type="SUPFAM" id="SSF46689">
    <property type="entry name" value="Homeodomain-like"/>
    <property type="match status" value="1"/>
</dbReference>
<dbReference type="InterPro" id="IPR003313">
    <property type="entry name" value="AraC-bd"/>
</dbReference>
<dbReference type="EMBL" id="JABFCZ010000037">
    <property type="protein sequence ID" value="MBD1549393.1"/>
    <property type="molecule type" value="Genomic_DNA"/>
</dbReference>
<dbReference type="InterPro" id="IPR037923">
    <property type="entry name" value="HTH-like"/>
</dbReference>
<dbReference type="Pfam" id="PF02311">
    <property type="entry name" value="AraC_binding"/>
    <property type="match status" value="1"/>
</dbReference>
<dbReference type="InterPro" id="IPR020449">
    <property type="entry name" value="Tscrpt_reg_AraC-type_HTH"/>
</dbReference>
<comment type="caution">
    <text evidence="7">The sequence shown here is derived from an EMBL/GenBank/DDBJ whole genome shotgun (WGS) entry which is preliminary data.</text>
</comment>
<keyword evidence="4" id="KW-0804">Transcription</keyword>
<dbReference type="SUPFAM" id="SSF51215">
    <property type="entry name" value="Regulatory protein AraC"/>
    <property type="match status" value="1"/>
</dbReference>
<reference evidence="7" key="1">
    <citation type="submission" date="2020-05" db="EMBL/GenBank/DDBJ databases">
        <title>Identification of trans-AT polyketide cluster in two marine bacteria, producers of a novel glutaramide-containing polyketide sesbanimide D and analogs.</title>
        <authorList>
            <person name="Kacar D."/>
            <person name="Rodriguez P."/>
            <person name="Canedo L."/>
            <person name="Gonzalez E."/>
            <person name="Galan B."/>
            <person name="De La Calle F."/>
            <person name="Garcia J.L."/>
        </authorList>
    </citation>
    <scope>NUCLEOTIDE SEQUENCE</scope>
    <source>
        <strain evidence="7">PHM038</strain>
    </source>
</reference>
<sequence length="307" mass="34914">MKQITKPSIPRYYLYGDQVDDVELDFLHIEPIRERSGQHDWTIRAHAHPDHVQILLIESGGGSIRIEEHTFEISVQSIVVIPAAMVHEINFERGTDGTVITAASAYATSATHGDMRLLEVLATPQVYPLAGSGVNIEAVTDAFNWANREYIWSAPGRRMAILAQFLRILVALMRLRSARESAGFTVSDRDYEILCRYRELLEQNFRGQRGLEFYAKEIGISAQRLNLACKARTGRTSSEILRERMIIEAKRYLIYTEMTVAEVGYELGFEDPAYFSRFFSQRVGQPPGAYREQNQVPTEQRDPVPAE</sequence>
<evidence type="ECO:0000256" key="2">
    <source>
        <dbReference type="ARBA" id="ARBA00023125"/>
    </source>
</evidence>
<dbReference type="GO" id="GO:0003700">
    <property type="term" value="F:DNA-binding transcription factor activity"/>
    <property type="evidence" value="ECO:0007669"/>
    <property type="project" value="InterPro"/>
</dbReference>
<evidence type="ECO:0000313" key="8">
    <source>
        <dbReference type="Proteomes" id="UP000598467"/>
    </source>
</evidence>
<evidence type="ECO:0000256" key="5">
    <source>
        <dbReference type="SAM" id="MobiDB-lite"/>
    </source>
</evidence>
<evidence type="ECO:0000313" key="7">
    <source>
        <dbReference type="EMBL" id="MBD1549393.1"/>
    </source>
</evidence>
<proteinExistence type="predicted"/>
<keyword evidence="3" id="KW-0010">Activator</keyword>
<name>A0A926P427_9HYPH</name>
<dbReference type="PANTHER" id="PTHR43280">
    <property type="entry name" value="ARAC-FAMILY TRANSCRIPTIONAL REGULATOR"/>
    <property type="match status" value="1"/>
</dbReference>
<dbReference type="InterPro" id="IPR009057">
    <property type="entry name" value="Homeodomain-like_sf"/>
</dbReference>
<feature type="region of interest" description="Disordered" evidence="5">
    <location>
        <begin position="286"/>
        <end position="307"/>
    </location>
</feature>
<keyword evidence="1" id="KW-0805">Transcription regulation</keyword>
<organism evidence="7 8">
    <name type="scientific">Roseibium aggregatum</name>
    <dbReference type="NCBI Taxonomy" id="187304"/>
    <lineage>
        <taxon>Bacteria</taxon>
        <taxon>Pseudomonadati</taxon>
        <taxon>Pseudomonadota</taxon>
        <taxon>Alphaproteobacteria</taxon>
        <taxon>Hyphomicrobiales</taxon>
        <taxon>Stappiaceae</taxon>
        <taxon>Roseibium</taxon>
    </lineage>
</organism>
<dbReference type="InterPro" id="IPR047264">
    <property type="entry name" value="Cupin_HpaA-like_N"/>
</dbReference>
<accession>A0A926P427</accession>
<dbReference type="PANTHER" id="PTHR43280:SF32">
    <property type="entry name" value="TRANSCRIPTIONAL REGULATORY PROTEIN"/>
    <property type="match status" value="1"/>
</dbReference>
<dbReference type="Proteomes" id="UP000598467">
    <property type="component" value="Unassembled WGS sequence"/>
</dbReference>
<evidence type="ECO:0000259" key="6">
    <source>
        <dbReference type="PROSITE" id="PS01124"/>
    </source>
</evidence>
<keyword evidence="2" id="KW-0238">DNA-binding</keyword>
<evidence type="ECO:0000256" key="1">
    <source>
        <dbReference type="ARBA" id="ARBA00023015"/>
    </source>
</evidence>
<dbReference type="InterPro" id="IPR014710">
    <property type="entry name" value="RmlC-like_jellyroll"/>
</dbReference>
<dbReference type="AlphaFoldDB" id="A0A926P427"/>
<dbReference type="SMART" id="SM00342">
    <property type="entry name" value="HTH_ARAC"/>
    <property type="match status" value="1"/>
</dbReference>
<protein>
    <submittedName>
        <fullName evidence="7">Helix-turn-helix domain-containing protein</fullName>
    </submittedName>
</protein>
<dbReference type="Gene3D" id="1.10.10.60">
    <property type="entry name" value="Homeodomain-like"/>
    <property type="match status" value="1"/>
</dbReference>
<dbReference type="InterPro" id="IPR018060">
    <property type="entry name" value="HTH_AraC"/>
</dbReference>
<dbReference type="CDD" id="cd06999">
    <property type="entry name" value="cupin_HpaA-like_N"/>
    <property type="match status" value="1"/>
</dbReference>
<gene>
    <name evidence="7" type="ORF">HK439_24300</name>
</gene>
<feature type="domain" description="HTH araC/xylS-type" evidence="6">
    <location>
        <begin position="195"/>
        <end position="293"/>
    </location>
</feature>
<dbReference type="PRINTS" id="PR00032">
    <property type="entry name" value="HTHARAC"/>
</dbReference>
<dbReference type="PROSITE" id="PS01124">
    <property type="entry name" value="HTH_ARAC_FAMILY_2"/>
    <property type="match status" value="1"/>
</dbReference>